<dbReference type="Gene3D" id="1.25.40.10">
    <property type="entry name" value="Tetratricopeptide repeat domain"/>
    <property type="match status" value="1"/>
</dbReference>
<feature type="chain" id="PRO_5012379399" evidence="1">
    <location>
        <begin position="21"/>
        <end position="296"/>
    </location>
</feature>
<accession>A0A265UPA9</accession>
<sequence length="296" mass="33932">MKTNVSSTVFALIISFFSQAQSLNTQLRDTEQQPHLLGEINKSDLENGSYGIWFLKNYKAYKPDSKIIETLKSDLKGYTLKLFMGTWCGDSKREVPILYKVLDQAEFPQDQLIAIALSNAANMYKQSPQHEEAGLNIHRVPTLIIYQNGKEINRIVEEPVESFEKDLLNIIQGKKYVSNYNIVTVVNDILKYNGVKGLKRKEKTLLKDFYGKVSSIYALNTYGRILYTTKRTEDALAVFELNTKFFPEEARTYMTYANTLKSNGYEKQAIKVLKSAIARHPENQTLVQNLKMIRSN</sequence>
<dbReference type="OrthoDB" id="6398367at2"/>
<proteinExistence type="predicted"/>
<organism evidence="2 3">
    <name type="scientific">Winogradskyella aurantia</name>
    <dbReference type="NCBI Taxonomy" id="1915063"/>
    <lineage>
        <taxon>Bacteria</taxon>
        <taxon>Pseudomonadati</taxon>
        <taxon>Bacteroidota</taxon>
        <taxon>Flavobacteriia</taxon>
        <taxon>Flavobacteriales</taxon>
        <taxon>Flavobacteriaceae</taxon>
        <taxon>Winogradskyella</taxon>
    </lineage>
</organism>
<evidence type="ECO:0000313" key="2">
    <source>
        <dbReference type="EMBL" id="OZV67120.1"/>
    </source>
</evidence>
<dbReference type="InterPro" id="IPR011990">
    <property type="entry name" value="TPR-like_helical_dom_sf"/>
</dbReference>
<dbReference type="RefSeq" id="WP_094969042.1">
    <property type="nucleotide sequence ID" value="NZ_NGJN01000007.1"/>
</dbReference>
<feature type="signal peptide" evidence="1">
    <location>
        <begin position="1"/>
        <end position="20"/>
    </location>
</feature>
<name>A0A265UPA9_9FLAO</name>
<reference evidence="2 3" key="1">
    <citation type="submission" date="2017-05" db="EMBL/GenBank/DDBJ databases">
        <title>The draft genome sequence of Idiomarina salinarum WNB302.</title>
        <authorList>
            <person name="Sun Y."/>
            <person name="Chen B."/>
            <person name="Du Z."/>
        </authorList>
    </citation>
    <scope>NUCLEOTIDE SEQUENCE [LARGE SCALE GENOMIC DNA]</scope>
    <source>
        <strain evidence="2 3">WNB302</strain>
    </source>
</reference>
<dbReference type="CDD" id="cd02947">
    <property type="entry name" value="TRX_family"/>
    <property type="match status" value="1"/>
</dbReference>
<dbReference type="SUPFAM" id="SSF52833">
    <property type="entry name" value="Thioredoxin-like"/>
    <property type="match status" value="1"/>
</dbReference>
<evidence type="ECO:0000256" key="1">
    <source>
        <dbReference type="SAM" id="SignalP"/>
    </source>
</evidence>
<protein>
    <submittedName>
        <fullName evidence="2">Uncharacterized protein</fullName>
    </submittedName>
</protein>
<dbReference type="Proteomes" id="UP000216840">
    <property type="component" value="Unassembled WGS sequence"/>
</dbReference>
<dbReference type="Gene3D" id="3.40.30.10">
    <property type="entry name" value="Glutaredoxin"/>
    <property type="match status" value="1"/>
</dbReference>
<evidence type="ECO:0000313" key="3">
    <source>
        <dbReference type="Proteomes" id="UP000216840"/>
    </source>
</evidence>
<gene>
    <name evidence="2" type="ORF">CA834_12410</name>
</gene>
<keyword evidence="1" id="KW-0732">Signal</keyword>
<comment type="caution">
    <text evidence="2">The sequence shown here is derived from an EMBL/GenBank/DDBJ whole genome shotgun (WGS) entry which is preliminary data.</text>
</comment>
<dbReference type="EMBL" id="NGJN01000007">
    <property type="protein sequence ID" value="OZV67120.1"/>
    <property type="molecule type" value="Genomic_DNA"/>
</dbReference>
<dbReference type="AlphaFoldDB" id="A0A265UPA9"/>
<dbReference type="SUPFAM" id="SSF48452">
    <property type="entry name" value="TPR-like"/>
    <property type="match status" value="1"/>
</dbReference>
<dbReference type="InterPro" id="IPR036249">
    <property type="entry name" value="Thioredoxin-like_sf"/>
</dbReference>
<keyword evidence="3" id="KW-1185">Reference proteome</keyword>